<evidence type="ECO:0000313" key="7">
    <source>
        <dbReference type="Proteomes" id="UP000261580"/>
    </source>
</evidence>
<keyword evidence="2 5" id="KW-0812">Transmembrane</keyword>
<dbReference type="Bgee" id="ENSNBRG00000015808">
    <property type="expression patterns" value="Expressed in mesonephros and 4 other cell types or tissues"/>
</dbReference>
<dbReference type="PANTHER" id="PTHR23291:SF94">
    <property type="entry name" value="PROTEIN LIFEGUARD 1 ISOFORM X2"/>
    <property type="match status" value="1"/>
</dbReference>
<feature type="transmembrane region" description="Helical" evidence="5">
    <location>
        <begin position="18"/>
        <end position="37"/>
    </location>
</feature>
<feature type="transmembrane region" description="Helical" evidence="5">
    <location>
        <begin position="44"/>
        <end position="65"/>
    </location>
</feature>
<proteinExistence type="inferred from homology"/>
<evidence type="ECO:0000256" key="2">
    <source>
        <dbReference type="ARBA" id="ARBA00022692"/>
    </source>
</evidence>
<comment type="caution">
    <text evidence="5">Lacks conserved residue(s) required for the propagation of feature annotation.</text>
</comment>
<dbReference type="GO" id="GO:0005794">
    <property type="term" value="C:Golgi apparatus"/>
    <property type="evidence" value="ECO:0007669"/>
    <property type="project" value="TreeGrafter"/>
</dbReference>
<dbReference type="AlphaFoldDB" id="A0A3Q4HJ05"/>
<name>A0A3Q4HJ05_NEOBR</name>
<dbReference type="OMA" id="ATINRDC"/>
<dbReference type="GO" id="GO:0016020">
    <property type="term" value="C:membrane"/>
    <property type="evidence" value="ECO:0007669"/>
    <property type="project" value="UniProtKB-SubCell"/>
</dbReference>
<accession>A0A3Q4HJ05</accession>
<dbReference type="GO" id="GO:0005783">
    <property type="term" value="C:endoplasmic reticulum"/>
    <property type="evidence" value="ECO:0007669"/>
    <property type="project" value="TreeGrafter"/>
</dbReference>
<evidence type="ECO:0000256" key="3">
    <source>
        <dbReference type="ARBA" id="ARBA00022989"/>
    </source>
</evidence>
<comment type="similarity">
    <text evidence="5">Belongs to the BI1 family.</text>
</comment>
<evidence type="ECO:0000256" key="4">
    <source>
        <dbReference type="ARBA" id="ARBA00023136"/>
    </source>
</evidence>
<evidence type="ECO:0000256" key="1">
    <source>
        <dbReference type="ARBA" id="ARBA00004141"/>
    </source>
</evidence>
<evidence type="ECO:0000313" key="6">
    <source>
        <dbReference type="Ensembl" id="ENSNBRP00000020553.1"/>
    </source>
</evidence>
<dbReference type="InterPro" id="IPR006214">
    <property type="entry name" value="Bax_inhibitor_1-related"/>
</dbReference>
<organism evidence="6 7">
    <name type="scientific">Neolamprologus brichardi</name>
    <name type="common">Fairy cichlid</name>
    <name type="synonym">Lamprologus brichardi</name>
    <dbReference type="NCBI Taxonomy" id="32507"/>
    <lineage>
        <taxon>Eukaryota</taxon>
        <taxon>Metazoa</taxon>
        <taxon>Chordata</taxon>
        <taxon>Craniata</taxon>
        <taxon>Vertebrata</taxon>
        <taxon>Euteleostomi</taxon>
        <taxon>Actinopterygii</taxon>
        <taxon>Neopterygii</taxon>
        <taxon>Teleostei</taxon>
        <taxon>Neoteleostei</taxon>
        <taxon>Acanthomorphata</taxon>
        <taxon>Ovalentaria</taxon>
        <taxon>Cichlomorphae</taxon>
        <taxon>Cichliformes</taxon>
        <taxon>Cichlidae</taxon>
        <taxon>African cichlids</taxon>
        <taxon>Pseudocrenilabrinae</taxon>
        <taxon>Lamprologini</taxon>
        <taxon>Neolamprologus</taxon>
    </lineage>
</organism>
<feature type="transmembrane region" description="Helical" evidence="5">
    <location>
        <begin position="77"/>
        <end position="96"/>
    </location>
</feature>
<evidence type="ECO:0000256" key="5">
    <source>
        <dbReference type="RuleBase" id="RU004379"/>
    </source>
</evidence>
<dbReference type="PANTHER" id="PTHR23291">
    <property type="entry name" value="BAX INHIBITOR-RELATED"/>
    <property type="match status" value="1"/>
</dbReference>
<reference evidence="6" key="1">
    <citation type="submission" date="2025-08" db="UniProtKB">
        <authorList>
            <consortium name="Ensembl"/>
        </authorList>
    </citation>
    <scope>IDENTIFICATION</scope>
</reference>
<keyword evidence="3 5" id="KW-1133">Transmembrane helix</keyword>
<dbReference type="Pfam" id="PF01027">
    <property type="entry name" value="Bax1-I"/>
    <property type="match status" value="1"/>
</dbReference>
<keyword evidence="7" id="KW-1185">Reference proteome</keyword>
<dbReference type="Ensembl" id="ENSNBRT00000021108.1">
    <property type="protein sequence ID" value="ENSNBRP00000020553.1"/>
    <property type="gene ID" value="ENSNBRG00000015808.1"/>
</dbReference>
<comment type="subcellular location">
    <subcellularLocation>
        <location evidence="1">Membrane</location>
        <topology evidence="1">Multi-pass membrane protein</topology>
    </subcellularLocation>
</comment>
<keyword evidence="4 5" id="KW-0472">Membrane</keyword>
<reference evidence="6" key="2">
    <citation type="submission" date="2025-09" db="UniProtKB">
        <authorList>
            <consortium name="Ensembl"/>
        </authorList>
    </citation>
    <scope>IDENTIFICATION</scope>
</reference>
<dbReference type="Proteomes" id="UP000261580">
    <property type="component" value="Unassembled WGS sequence"/>
</dbReference>
<dbReference type="GeneTree" id="ENSGT01050000244890"/>
<dbReference type="GO" id="GO:2001234">
    <property type="term" value="P:negative regulation of apoptotic signaling pathway"/>
    <property type="evidence" value="ECO:0007669"/>
    <property type="project" value="TreeGrafter"/>
</dbReference>
<protein>
    <submittedName>
        <fullName evidence="6">Uncharacterized protein</fullName>
    </submittedName>
</protein>
<sequence length="99" mass="11389">FICHTVTTRYDFTYCNSALLILVVDVAMFGIFCTFYYSYIAEVIYGCLGALLFSLYLVIDCQLVMGRMAYSADPEDYINAALRIYLDVVLIFLYILGRR</sequence>